<keyword evidence="3 9" id="KW-0808">Transferase</keyword>
<name>A0A1R4H890_9GAMM</name>
<organism evidence="9 10">
    <name type="scientific">Crenothrix polyspora</name>
    <dbReference type="NCBI Taxonomy" id="360316"/>
    <lineage>
        <taxon>Bacteria</taxon>
        <taxon>Pseudomonadati</taxon>
        <taxon>Pseudomonadota</taxon>
        <taxon>Gammaproteobacteria</taxon>
        <taxon>Methylococcales</taxon>
        <taxon>Crenotrichaceae</taxon>
        <taxon>Crenothrix</taxon>
    </lineage>
</organism>
<feature type="transmembrane region" description="Helical" evidence="8">
    <location>
        <begin position="31"/>
        <end position="53"/>
    </location>
</feature>
<evidence type="ECO:0000256" key="8">
    <source>
        <dbReference type="SAM" id="Phobius"/>
    </source>
</evidence>
<evidence type="ECO:0000256" key="2">
    <source>
        <dbReference type="ARBA" id="ARBA00022475"/>
    </source>
</evidence>
<comment type="subcellular location">
    <subcellularLocation>
        <location evidence="1">Cell membrane</location>
        <topology evidence="1">Multi-pass membrane protein</topology>
    </subcellularLocation>
</comment>
<evidence type="ECO:0000256" key="3">
    <source>
        <dbReference type="ARBA" id="ARBA00022679"/>
    </source>
</evidence>
<feature type="transmembrane region" description="Helical" evidence="8">
    <location>
        <begin position="6"/>
        <end position="24"/>
    </location>
</feature>
<dbReference type="GO" id="GO:0046872">
    <property type="term" value="F:metal ion binding"/>
    <property type="evidence" value="ECO:0007669"/>
    <property type="project" value="UniProtKB-KW"/>
</dbReference>
<dbReference type="GO" id="GO:0036380">
    <property type="term" value="F:UDP-N-acetylglucosamine-undecaprenyl-phosphate N-acetylglucosaminephosphotransferase activity"/>
    <property type="evidence" value="ECO:0007669"/>
    <property type="project" value="UniProtKB-EC"/>
</dbReference>
<keyword evidence="10" id="KW-1185">Reference proteome</keyword>
<evidence type="ECO:0000256" key="7">
    <source>
        <dbReference type="PIRSR" id="PIRSR600715-1"/>
    </source>
</evidence>
<keyword evidence="2" id="KW-1003">Cell membrane</keyword>
<keyword evidence="4 8" id="KW-0812">Transmembrane</keyword>
<dbReference type="GO" id="GO:0005886">
    <property type="term" value="C:plasma membrane"/>
    <property type="evidence" value="ECO:0007669"/>
    <property type="project" value="UniProtKB-SubCell"/>
</dbReference>
<evidence type="ECO:0000313" key="10">
    <source>
        <dbReference type="Proteomes" id="UP000195442"/>
    </source>
</evidence>
<evidence type="ECO:0000256" key="6">
    <source>
        <dbReference type="ARBA" id="ARBA00023136"/>
    </source>
</evidence>
<feature type="transmembrane region" description="Helical" evidence="8">
    <location>
        <begin position="59"/>
        <end position="81"/>
    </location>
</feature>
<dbReference type="EMBL" id="FUKJ01000192">
    <property type="protein sequence ID" value="SJM92454.1"/>
    <property type="molecule type" value="Genomic_DNA"/>
</dbReference>
<keyword evidence="7" id="KW-0460">Magnesium</keyword>
<accession>A0A1R4H890</accession>
<evidence type="ECO:0000256" key="5">
    <source>
        <dbReference type="ARBA" id="ARBA00022989"/>
    </source>
</evidence>
<dbReference type="EC" id="2.7.8.33" evidence="9"/>
<dbReference type="CDD" id="cd06853">
    <property type="entry name" value="GT_WecA_like"/>
    <property type="match status" value="1"/>
</dbReference>
<dbReference type="Proteomes" id="UP000195442">
    <property type="component" value="Unassembled WGS sequence"/>
</dbReference>
<dbReference type="PANTHER" id="PTHR22926">
    <property type="entry name" value="PHOSPHO-N-ACETYLMURAMOYL-PENTAPEPTIDE-TRANSFERASE"/>
    <property type="match status" value="1"/>
</dbReference>
<evidence type="ECO:0000256" key="1">
    <source>
        <dbReference type="ARBA" id="ARBA00004651"/>
    </source>
</evidence>
<evidence type="ECO:0000256" key="4">
    <source>
        <dbReference type="ARBA" id="ARBA00022692"/>
    </source>
</evidence>
<gene>
    <name evidence="9" type="ORF">CRENPOLYSF2_2710011</name>
</gene>
<sequence>MLLNYCIIFIAAIIVFLIFNLRIFGRASTKIFLGDTGSTLFGFIVSLLLIYISQGEDRLITPVTVLWVLAIPLIDSVSTMVRRIANGRSPFFPDREHFHHILPLTGLNNRQTLLVILASSLGLTLVGITASLVFHVPDGILLALFLCVFTGHYLAMGKINERAKKERRKVEALPPTVIVDRRKAERRALGHNTVIIEERRRNDRRVRTVPITFEDRRKGDRRDGQT</sequence>
<protein>
    <submittedName>
        <fullName evidence="9">Undecaprenyl-phosphate alpha-N-acetylglucosaminyl 1-phosphate transferase</fullName>
        <ecNumber evidence="9">2.7.8.33</ecNumber>
    </submittedName>
</protein>
<feature type="binding site" evidence="7">
    <location>
        <position position="35"/>
    </location>
    <ligand>
        <name>Mg(2+)</name>
        <dbReference type="ChEBI" id="CHEBI:18420"/>
    </ligand>
</feature>
<evidence type="ECO:0000313" key="9">
    <source>
        <dbReference type="EMBL" id="SJM92454.1"/>
    </source>
</evidence>
<keyword evidence="5 8" id="KW-1133">Transmembrane helix</keyword>
<dbReference type="GO" id="GO:0071555">
    <property type="term" value="P:cell wall organization"/>
    <property type="evidence" value="ECO:0007669"/>
    <property type="project" value="TreeGrafter"/>
</dbReference>
<feature type="transmembrane region" description="Helical" evidence="8">
    <location>
        <begin position="113"/>
        <end position="134"/>
    </location>
</feature>
<proteinExistence type="predicted"/>
<dbReference type="PANTHER" id="PTHR22926:SF3">
    <property type="entry name" value="UNDECAPRENYL-PHOSPHATE ALPHA-N-ACETYLGLUCOSAMINYL 1-PHOSPHATE TRANSFERASE"/>
    <property type="match status" value="1"/>
</dbReference>
<keyword evidence="6 8" id="KW-0472">Membrane</keyword>
<dbReference type="GO" id="GO:0009103">
    <property type="term" value="P:lipopolysaccharide biosynthetic process"/>
    <property type="evidence" value="ECO:0007669"/>
    <property type="project" value="TreeGrafter"/>
</dbReference>
<dbReference type="AlphaFoldDB" id="A0A1R4H890"/>
<comment type="cofactor">
    <cofactor evidence="7">
        <name>Mg(2+)</name>
        <dbReference type="ChEBI" id="CHEBI:18420"/>
    </cofactor>
</comment>
<dbReference type="InterPro" id="IPR000715">
    <property type="entry name" value="Glycosyl_transferase_4"/>
</dbReference>
<keyword evidence="7" id="KW-0479">Metal-binding</keyword>
<feature type="transmembrane region" description="Helical" evidence="8">
    <location>
        <begin position="140"/>
        <end position="159"/>
    </location>
</feature>
<dbReference type="GO" id="GO:0044038">
    <property type="term" value="P:cell wall macromolecule biosynthetic process"/>
    <property type="evidence" value="ECO:0007669"/>
    <property type="project" value="TreeGrafter"/>
</dbReference>
<reference evidence="10" key="1">
    <citation type="submission" date="2017-02" db="EMBL/GenBank/DDBJ databases">
        <authorList>
            <person name="Daims H."/>
        </authorList>
    </citation>
    <scope>NUCLEOTIDE SEQUENCE [LARGE SCALE GENOMIC DNA]</scope>
</reference>